<dbReference type="PANTHER" id="PTHR30146">
    <property type="entry name" value="LACI-RELATED TRANSCRIPTIONAL REPRESSOR"/>
    <property type="match status" value="1"/>
</dbReference>
<dbReference type="GO" id="GO:0003700">
    <property type="term" value="F:DNA-binding transcription factor activity"/>
    <property type="evidence" value="ECO:0007669"/>
    <property type="project" value="TreeGrafter"/>
</dbReference>
<evidence type="ECO:0000256" key="2">
    <source>
        <dbReference type="ARBA" id="ARBA00023125"/>
    </source>
</evidence>
<dbReference type="Pfam" id="PF00356">
    <property type="entry name" value="LacI"/>
    <property type="match status" value="1"/>
</dbReference>
<dbReference type="CDD" id="cd01392">
    <property type="entry name" value="HTH_LacI"/>
    <property type="match status" value="1"/>
</dbReference>
<dbReference type="GO" id="GO:0000976">
    <property type="term" value="F:transcription cis-regulatory region binding"/>
    <property type="evidence" value="ECO:0007669"/>
    <property type="project" value="TreeGrafter"/>
</dbReference>
<gene>
    <name evidence="5" type="ORF">D6851_12710</name>
</gene>
<dbReference type="SUPFAM" id="SSF47413">
    <property type="entry name" value="lambda repressor-like DNA-binding domains"/>
    <property type="match status" value="1"/>
</dbReference>
<keyword evidence="6" id="KW-1185">Reference proteome</keyword>
<dbReference type="PROSITE" id="PS00356">
    <property type="entry name" value="HTH_LACI_1"/>
    <property type="match status" value="1"/>
</dbReference>
<evidence type="ECO:0000256" key="1">
    <source>
        <dbReference type="ARBA" id="ARBA00023015"/>
    </source>
</evidence>
<keyword evidence="1" id="KW-0805">Transcription regulation</keyword>
<dbReference type="SMART" id="SM00354">
    <property type="entry name" value="HTH_LACI"/>
    <property type="match status" value="1"/>
</dbReference>
<protein>
    <submittedName>
        <fullName evidence="5">LacI family DNA-binding transcriptional regulator</fullName>
    </submittedName>
</protein>
<comment type="caution">
    <text evidence="5">The sequence shown here is derived from an EMBL/GenBank/DDBJ whole genome shotgun (WGS) entry which is preliminary data.</text>
</comment>
<dbReference type="PANTHER" id="PTHR30146:SF153">
    <property type="entry name" value="LACTOSE OPERON REPRESSOR"/>
    <property type="match status" value="1"/>
</dbReference>
<dbReference type="Proteomes" id="UP000284395">
    <property type="component" value="Unassembled WGS sequence"/>
</dbReference>
<keyword evidence="2 5" id="KW-0238">DNA-binding</keyword>
<keyword evidence="3" id="KW-0804">Transcription</keyword>
<dbReference type="Pfam" id="PF13377">
    <property type="entry name" value="Peripla_BP_3"/>
    <property type="match status" value="1"/>
</dbReference>
<dbReference type="Gene3D" id="3.40.50.2300">
    <property type="match status" value="2"/>
</dbReference>
<accession>A0A420EF65</accession>
<sequence length="357" mass="39484">MRSKTSLRPRGAAAMNRFVDMRVTMADVAREAGVSLKSVSRVVNGEAHVSASLREKVEHAVAQLGYVPHMAARSLAGNRSFTICLLFDNPSPNYKMKIQTGCYKACWEAGYQLRIEEIRPAETWDALEKQLLPVLHQRQSDGLVLTPPLADDPRVLDLIEKAGLPYVRIAPTADPGRSKAADMDDYAAAGDVARLFYAHGHRRHVAIINGPLAHGRSECRRQGFIETFQRLQPDISVMEEMGDFTFFSGIEAGKRLLARKPRPTAIFVTSDDMAAGVLNAAQQRGLNVPEDVSVCGYDDGIIAMTVWPYLTTIRQPIAEMAETGVRMLLDWADRDIVTRQIGYELIERDSVADASMA</sequence>
<organism evidence="5 6">
    <name type="scientific">Altericroceibacterium spongiae</name>
    <dbReference type="NCBI Taxonomy" id="2320269"/>
    <lineage>
        <taxon>Bacteria</taxon>
        <taxon>Pseudomonadati</taxon>
        <taxon>Pseudomonadota</taxon>
        <taxon>Alphaproteobacteria</taxon>
        <taxon>Sphingomonadales</taxon>
        <taxon>Erythrobacteraceae</taxon>
        <taxon>Altericroceibacterium</taxon>
    </lineage>
</organism>
<dbReference type="OrthoDB" id="7939625at2"/>
<dbReference type="Gene3D" id="1.10.260.40">
    <property type="entry name" value="lambda repressor-like DNA-binding domains"/>
    <property type="match status" value="1"/>
</dbReference>
<dbReference type="SUPFAM" id="SSF53822">
    <property type="entry name" value="Periplasmic binding protein-like I"/>
    <property type="match status" value="1"/>
</dbReference>
<feature type="domain" description="HTH lacI-type" evidence="4">
    <location>
        <begin position="23"/>
        <end position="77"/>
    </location>
</feature>
<dbReference type="EMBL" id="RAPF01000006">
    <property type="protein sequence ID" value="RKF19313.1"/>
    <property type="molecule type" value="Genomic_DNA"/>
</dbReference>
<dbReference type="InterPro" id="IPR046335">
    <property type="entry name" value="LacI/GalR-like_sensor"/>
</dbReference>
<dbReference type="InterPro" id="IPR010982">
    <property type="entry name" value="Lambda_DNA-bd_dom_sf"/>
</dbReference>
<name>A0A420EF65_9SPHN</name>
<dbReference type="InterPro" id="IPR028082">
    <property type="entry name" value="Peripla_BP_I"/>
</dbReference>
<evidence type="ECO:0000313" key="6">
    <source>
        <dbReference type="Proteomes" id="UP000284395"/>
    </source>
</evidence>
<evidence type="ECO:0000259" key="4">
    <source>
        <dbReference type="PROSITE" id="PS50932"/>
    </source>
</evidence>
<dbReference type="PROSITE" id="PS50932">
    <property type="entry name" value="HTH_LACI_2"/>
    <property type="match status" value="1"/>
</dbReference>
<evidence type="ECO:0000313" key="5">
    <source>
        <dbReference type="EMBL" id="RKF19313.1"/>
    </source>
</evidence>
<dbReference type="CDD" id="cd01545">
    <property type="entry name" value="PBP1_SalR"/>
    <property type="match status" value="1"/>
</dbReference>
<evidence type="ECO:0000256" key="3">
    <source>
        <dbReference type="ARBA" id="ARBA00023163"/>
    </source>
</evidence>
<dbReference type="AlphaFoldDB" id="A0A420EF65"/>
<dbReference type="InterPro" id="IPR000843">
    <property type="entry name" value="HTH_LacI"/>
</dbReference>
<reference evidence="5 6" key="1">
    <citation type="submission" date="2018-09" db="EMBL/GenBank/DDBJ databases">
        <title>Altererythrobacter spongiae sp. nov., isolated from a marine sponge.</title>
        <authorList>
            <person name="Zhuang L."/>
            <person name="Luo L."/>
        </authorList>
    </citation>
    <scope>NUCLEOTIDE SEQUENCE [LARGE SCALE GENOMIC DNA]</scope>
    <source>
        <strain evidence="5 6">HN-Y73</strain>
    </source>
</reference>
<proteinExistence type="predicted"/>